<dbReference type="OrthoDB" id="3698172at2"/>
<organism evidence="2 3">
    <name type="scientific">Raineyella antarctica</name>
    <dbReference type="NCBI Taxonomy" id="1577474"/>
    <lineage>
        <taxon>Bacteria</taxon>
        <taxon>Bacillati</taxon>
        <taxon>Actinomycetota</taxon>
        <taxon>Actinomycetes</taxon>
        <taxon>Propionibacteriales</taxon>
        <taxon>Propionibacteriaceae</taxon>
        <taxon>Raineyella</taxon>
    </lineage>
</organism>
<dbReference type="AlphaFoldDB" id="A0A1G6HKC6"/>
<name>A0A1G6HKC6_9ACTN</name>
<dbReference type="Proteomes" id="UP000199086">
    <property type="component" value="Unassembled WGS sequence"/>
</dbReference>
<keyword evidence="3" id="KW-1185">Reference proteome</keyword>
<gene>
    <name evidence="2" type="ORF">GA0111570_11080</name>
</gene>
<evidence type="ECO:0008006" key="4">
    <source>
        <dbReference type="Google" id="ProtNLM"/>
    </source>
</evidence>
<keyword evidence="1" id="KW-1133">Transmembrane helix</keyword>
<evidence type="ECO:0000313" key="3">
    <source>
        <dbReference type="Proteomes" id="UP000199086"/>
    </source>
</evidence>
<dbReference type="STRING" id="1577474.GA0111570_11080"/>
<keyword evidence="1" id="KW-0812">Transmembrane</keyword>
<feature type="transmembrane region" description="Helical" evidence="1">
    <location>
        <begin position="38"/>
        <end position="55"/>
    </location>
</feature>
<sequence>MRTPFVLLVDLVCVVAFATLGRGAHGEAVGVAQVADTAWPFLVGCLAGWGVLRAWRTPLRLGTAAGLMAITVVVGHSVRVLAGGSTHWTFVVVSIVALTVLLLGWRIVARTILRRQGVHAS</sequence>
<accession>A0A1G6HKC6</accession>
<proteinExistence type="predicted"/>
<evidence type="ECO:0000256" key="1">
    <source>
        <dbReference type="SAM" id="Phobius"/>
    </source>
</evidence>
<protein>
    <recommendedName>
        <fullName evidence="4">DUF3054 domain-containing protein</fullName>
    </recommendedName>
</protein>
<dbReference type="EMBL" id="FMYF01000010">
    <property type="protein sequence ID" value="SDB93876.1"/>
    <property type="molecule type" value="Genomic_DNA"/>
</dbReference>
<feature type="transmembrane region" description="Helical" evidence="1">
    <location>
        <begin position="62"/>
        <end position="82"/>
    </location>
</feature>
<evidence type="ECO:0000313" key="2">
    <source>
        <dbReference type="EMBL" id="SDB93876.1"/>
    </source>
</evidence>
<dbReference type="RefSeq" id="WP_092612451.1">
    <property type="nucleotide sequence ID" value="NZ_FMYF01000010.1"/>
</dbReference>
<feature type="transmembrane region" description="Helical" evidence="1">
    <location>
        <begin position="88"/>
        <end position="108"/>
    </location>
</feature>
<dbReference type="Pfam" id="PF11255">
    <property type="entry name" value="DUF3054"/>
    <property type="match status" value="1"/>
</dbReference>
<reference evidence="2 3" key="1">
    <citation type="submission" date="2016-06" db="EMBL/GenBank/DDBJ databases">
        <authorList>
            <person name="Olsen C.W."/>
            <person name="Carey S."/>
            <person name="Hinshaw L."/>
            <person name="Karasin A.I."/>
        </authorList>
    </citation>
    <scope>NUCLEOTIDE SEQUENCE [LARGE SCALE GENOMIC DNA]</scope>
    <source>
        <strain evidence="2 3">LZ-22</strain>
    </source>
</reference>
<dbReference type="InterPro" id="IPR021414">
    <property type="entry name" value="DUF3054"/>
</dbReference>
<keyword evidence="1" id="KW-0472">Membrane</keyword>